<dbReference type="PROSITE" id="PS00061">
    <property type="entry name" value="ADH_SHORT"/>
    <property type="match status" value="1"/>
</dbReference>
<dbReference type="EMBL" id="JAPDFL010000001">
    <property type="protein sequence ID" value="MCW1932490.1"/>
    <property type="molecule type" value="Genomic_DNA"/>
</dbReference>
<dbReference type="Pfam" id="PF13561">
    <property type="entry name" value="adh_short_C2"/>
    <property type="match status" value="1"/>
</dbReference>
<comment type="caution">
    <text evidence="3">The sequence shown here is derived from an EMBL/GenBank/DDBJ whole genome shotgun (WGS) entry which is preliminary data.</text>
</comment>
<dbReference type="InterPro" id="IPR002347">
    <property type="entry name" value="SDR_fam"/>
</dbReference>
<name>A0ABT3GYE9_9RHOB</name>
<dbReference type="PANTHER" id="PTHR43639:SF1">
    <property type="entry name" value="SHORT-CHAIN DEHYDROGENASE_REDUCTASE FAMILY PROTEIN"/>
    <property type="match status" value="1"/>
</dbReference>
<dbReference type="InterPro" id="IPR036291">
    <property type="entry name" value="NAD(P)-bd_dom_sf"/>
</dbReference>
<evidence type="ECO:0000256" key="1">
    <source>
        <dbReference type="ARBA" id="ARBA00006484"/>
    </source>
</evidence>
<dbReference type="PRINTS" id="PR00080">
    <property type="entry name" value="SDRFAMILY"/>
</dbReference>
<proteinExistence type="inferred from homology"/>
<evidence type="ECO:0000313" key="4">
    <source>
        <dbReference type="Proteomes" id="UP001208938"/>
    </source>
</evidence>
<dbReference type="PRINTS" id="PR00081">
    <property type="entry name" value="GDHRDH"/>
</dbReference>
<comment type="similarity">
    <text evidence="1">Belongs to the short-chain dehydrogenases/reductases (SDR) family.</text>
</comment>
<evidence type="ECO:0000313" key="3">
    <source>
        <dbReference type="EMBL" id="MCW1932490.1"/>
    </source>
</evidence>
<reference evidence="3 4" key="1">
    <citation type="submission" date="2022-10" db="EMBL/GenBank/DDBJ databases">
        <title>Pararhodobacter sp. nov., isolated from marine algae.</title>
        <authorList>
            <person name="Choi B.J."/>
            <person name="Kim J.M."/>
            <person name="Lee J.K."/>
            <person name="Choi D.G."/>
            <person name="Jeon C.O."/>
        </authorList>
    </citation>
    <scope>NUCLEOTIDE SEQUENCE [LARGE SCALE GENOMIC DNA]</scope>
    <source>
        <strain evidence="3 4">ZQ420</strain>
    </source>
</reference>
<accession>A0ABT3GYE9</accession>
<keyword evidence="4" id="KW-1185">Reference proteome</keyword>
<dbReference type="RefSeq" id="WP_264505484.1">
    <property type="nucleotide sequence ID" value="NZ_JAPDFL010000001.1"/>
</dbReference>
<dbReference type="SUPFAM" id="SSF51735">
    <property type="entry name" value="NAD(P)-binding Rossmann-fold domains"/>
    <property type="match status" value="2"/>
</dbReference>
<dbReference type="Gene3D" id="3.40.50.720">
    <property type="entry name" value="NAD(P)-binding Rossmann-like Domain"/>
    <property type="match status" value="2"/>
</dbReference>
<evidence type="ECO:0000256" key="2">
    <source>
        <dbReference type="ARBA" id="ARBA00023002"/>
    </source>
</evidence>
<gene>
    <name evidence="3" type="ORF">OKW52_09530</name>
</gene>
<dbReference type="PANTHER" id="PTHR43639">
    <property type="entry name" value="OXIDOREDUCTASE, SHORT-CHAIN DEHYDROGENASE/REDUCTASE FAMILY (AFU_ORTHOLOGUE AFUA_5G02870)"/>
    <property type="match status" value="1"/>
</dbReference>
<protein>
    <submittedName>
        <fullName evidence="3">SDR family oxidoreductase</fullName>
    </submittedName>
</protein>
<dbReference type="InterPro" id="IPR020904">
    <property type="entry name" value="Sc_DH/Rdtase_CS"/>
</dbReference>
<keyword evidence="2" id="KW-0560">Oxidoreductase</keyword>
<organism evidence="3 4">
    <name type="scientific">Pararhodobacter zhoushanensis</name>
    <dbReference type="NCBI Taxonomy" id="2479545"/>
    <lineage>
        <taxon>Bacteria</taxon>
        <taxon>Pseudomonadati</taxon>
        <taxon>Pseudomonadota</taxon>
        <taxon>Alphaproteobacteria</taxon>
        <taxon>Rhodobacterales</taxon>
        <taxon>Paracoccaceae</taxon>
        <taxon>Pararhodobacter</taxon>
    </lineage>
</organism>
<sequence>MTSPTKHRTVLVTGATGGIGWAICRRLAQDGYRVALADLDAEAAQEKARLLGDGHVGLGADLTDPVVAASLPARAAQALGRLDCVVNNAGMTDTSGRSLVELPQDAFERLIALNLTAVERLSAAAVGLLPRGGSIVNLASGASYRPLALRGPYSATKAGVAALTKAMAQDCAPLGISVNAVAPGYTRTPLVSQLEAEGRVDLAAVARAVPLGRIAEPEDIASAVAFCASAAGRALTGRVLVVDGGSSAGTPVAGTAPAAGQGLAGADLVAGPLAPLGGQVALRGPEGLSAQAALGSVIDARALAGLAPASDQLSAARQMAQACAAHHGRTAAFSLLFVAPVGTTPAEQATSAALGMLARTLALEVAPAGLRVNCVRWDGDDTADLASLCRFLSGTGAGIITGQSIRAGSRTAGGGQH</sequence>
<dbReference type="Proteomes" id="UP001208938">
    <property type="component" value="Unassembled WGS sequence"/>
</dbReference>